<organism evidence="5 6">
    <name type="scientific">Streptococcus urinalis 2285-97</name>
    <dbReference type="NCBI Taxonomy" id="764291"/>
    <lineage>
        <taxon>Bacteria</taxon>
        <taxon>Bacillati</taxon>
        <taxon>Bacillota</taxon>
        <taxon>Bacilli</taxon>
        <taxon>Lactobacillales</taxon>
        <taxon>Streptococcaceae</taxon>
        <taxon>Streptococcus</taxon>
    </lineage>
</organism>
<dbReference type="EMBL" id="AEUZ02000001">
    <property type="protein sequence ID" value="EHJ57696.1"/>
    <property type="molecule type" value="Genomic_DNA"/>
</dbReference>
<dbReference type="eggNOG" id="COG1705">
    <property type="taxonomic scope" value="Bacteria"/>
</dbReference>
<evidence type="ECO:0000313" key="6">
    <source>
        <dbReference type="Proteomes" id="UP000005388"/>
    </source>
</evidence>
<feature type="transmembrane region" description="Helical" evidence="3">
    <location>
        <begin position="12"/>
        <end position="29"/>
    </location>
</feature>
<keyword evidence="2" id="KW-0378">Hydrolase</keyword>
<name>G5KCV7_9STRE</name>
<feature type="domain" description="Mannosyl-glycoprotein endo-beta-N-acetylglucosamidase-like" evidence="4">
    <location>
        <begin position="39"/>
        <end position="194"/>
    </location>
</feature>
<dbReference type="InterPro" id="IPR002901">
    <property type="entry name" value="MGlyc_endo_b_GlcNAc-like_dom"/>
</dbReference>
<evidence type="ECO:0000256" key="2">
    <source>
        <dbReference type="ARBA" id="ARBA00022801"/>
    </source>
</evidence>
<dbReference type="STRING" id="764291.STRUR_1779"/>
<dbReference type="Gene3D" id="1.10.530.10">
    <property type="match status" value="1"/>
</dbReference>
<proteinExistence type="inferred from homology"/>
<evidence type="ECO:0000313" key="5">
    <source>
        <dbReference type="EMBL" id="EHJ57696.1"/>
    </source>
</evidence>
<gene>
    <name evidence="5" type="ORF">STRUR_1779</name>
</gene>
<evidence type="ECO:0000256" key="1">
    <source>
        <dbReference type="ARBA" id="ARBA00010266"/>
    </source>
</evidence>
<dbReference type="PANTHER" id="PTHR33308">
    <property type="entry name" value="PEPTIDOGLYCAN HYDROLASE FLGJ"/>
    <property type="match status" value="1"/>
</dbReference>
<comment type="caution">
    <text evidence="5">The sequence shown here is derived from an EMBL/GenBank/DDBJ whole genome shotgun (WGS) entry which is preliminary data.</text>
</comment>
<dbReference type="SMART" id="SM00047">
    <property type="entry name" value="LYZ2"/>
    <property type="match status" value="1"/>
</dbReference>
<evidence type="ECO:0000259" key="4">
    <source>
        <dbReference type="SMART" id="SM00047"/>
    </source>
</evidence>
<reference evidence="5 6" key="1">
    <citation type="journal article" date="2014" name="Int. J. Syst. Evol. Microbiol.">
        <title>Phylogenomics and the dynamic genome evolution of the genus Streptococcus.</title>
        <authorList>
            <consortium name="The Broad Institute Genome Sequencing Platform"/>
            <person name="Richards V.P."/>
            <person name="Palmer S.R."/>
            <person name="Pavinski Bitar P.D."/>
            <person name="Qin X."/>
            <person name="Weinstock G.M."/>
            <person name="Highlander S.K."/>
            <person name="Town C.D."/>
            <person name="Burne R.A."/>
            <person name="Stanhope M.J."/>
        </authorList>
    </citation>
    <scope>NUCLEOTIDE SEQUENCE [LARGE SCALE GENOMIC DNA]</scope>
    <source>
        <strain evidence="5 6">2285-97</strain>
    </source>
</reference>
<dbReference type="RefSeq" id="WP_006740392.1">
    <property type="nucleotide sequence ID" value="NZ_AEUZ02000001.1"/>
</dbReference>
<keyword evidence="3" id="KW-0472">Membrane</keyword>
<dbReference type="Pfam" id="PF01832">
    <property type="entry name" value="Glucosaminidase"/>
    <property type="match status" value="1"/>
</dbReference>
<dbReference type="PANTHER" id="PTHR33308:SF9">
    <property type="entry name" value="PEPTIDOGLYCAN HYDROLASE FLGJ"/>
    <property type="match status" value="1"/>
</dbReference>
<keyword evidence="3" id="KW-0812">Transmembrane</keyword>
<dbReference type="InterPro" id="IPR051056">
    <property type="entry name" value="Glycosyl_Hydrolase_73"/>
</dbReference>
<accession>G5KCV7</accession>
<evidence type="ECO:0000256" key="3">
    <source>
        <dbReference type="SAM" id="Phobius"/>
    </source>
</evidence>
<sequence length="195" mass="22728">MRARFKLKVFEVIMALISLFIFLPLFFYGTKALSTEIRPVPYNKKEVMKKMASEIKPVAKSYGLKPSLIIGQALLESQYGRTLLASKYHNLYSLPTKSNQNYIDLKTPIYRSGSWANEDMRFSVYHNWTESTIDYLNALRTGRYLDKALYKQLVLAKDDSEAAQLLQYYSFNTDPNYANKLKLMINDNRLTKYDK</sequence>
<protein>
    <submittedName>
        <fullName evidence="5">Mannosyl-glycoprotein endo-beta-N-acetylglucosaminidase</fullName>
    </submittedName>
</protein>
<dbReference type="Gene3D" id="4.10.80.30">
    <property type="entry name" value="DNA polymerase, domain 6"/>
    <property type="match status" value="1"/>
</dbReference>
<dbReference type="AlphaFoldDB" id="G5KCV7"/>
<dbReference type="GO" id="GO:0004040">
    <property type="term" value="F:amidase activity"/>
    <property type="evidence" value="ECO:0007669"/>
    <property type="project" value="InterPro"/>
</dbReference>
<keyword evidence="6" id="KW-1185">Reference proteome</keyword>
<keyword evidence="3" id="KW-1133">Transmembrane helix</keyword>
<comment type="similarity">
    <text evidence="1">Belongs to the glycosyl hydrolase 73 family.</text>
</comment>
<dbReference type="Proteomes" id="UP000005388">
    <property type="component" value="Unassembled WGS sequence"/>
</dbReference>